<evidence type="ECO:0000256" key="1">
    <source>
        <dbReference type="SAM" id="MobiDB-lite"/>
    </source>
</evidence>
<keyword evidence="3" id="KW-1185">Reference proteome</keyword>
<evidence type="ECO:0000313" key="2">
    <source>
        <dbReference type="EMBL" id="CUU05173.1"/>
    </source>
</evidence>
<organism evidence="2 3">
    <name type="scientific">Candidatus Thermokryptus mobilis</name>
    <dbReference type="NCBI Taxonomy" id="1643428"/>
    <lineage>
        <taxon>Bacteria</taxon>
        <taxon>Pseudomonadati</taxon>
        <taxon>Candidatus Kryptoniota</taxon>
        <taxon>Candidatus Thermokryptus</taxon>
    </lineage>
</organism>
<proteinExistence type="predicted"/>
<reference evidence="3" key="1">
    <citation type="submission" date="2015-11" db="EMBL/GenBank/DDBJ databases">
        <authorList>
            <person name="Varghese N."/>
        </authorList>
    </citation>
    <scope>NUCLEOTIDE SEQUENCE [LARGE SCALE GENOMIC DNA]</scope>
</reference>
<dbReference type="EMBL" id="FAOO01000007">
    <property type="protein sequence ID" value="CUU05173.1"/>
    <property type="molecule type" value="Genomic_DNA"/>
</dbReference>
<dbReference type="AlphaFoldDB" id="A0A0S4N2D1"/>
<name>A0A0S4N2D1_9BACT</name>
<dbReference type="STRING" id="1643428.GCA_001442855_01157"/>
<feature type="region of interest" description="Disordered" evidence="1">
    <location>
        <begin position="1"/>
        <end position="25"/>
    </location>
</feature>
<dbReference type="Proteomes" id="UP000320623">
    <property type="component" value="Unassembled WGS sequence"/>
</dbReference>
<sequence>MIEPKISNLESEASEMEEGETASIDSTLEDEIWNIIYERTLLNSRKQFTQIKNKNGDIRRILIFPNTTTYRFSRKVRGDCNFKRVGM</sequence>
<gene>
    <name evidence="2" type="ORF">JGI1_01184</name>
</gene>
<accession>A0A0S4N2D1</accession>
<evidence type="ECO:0000313" key="3">
    <source>
        <dbReference type="Proteomes" id="UP000320623"/>
    </source>
</evidence>
<protein>
    <submittedName>
        <fullName evidence="2">Uncharacterized protein</fullName>
    </submittedName>
</protein>